<evidence type="ECO:0000313" key="1">
    <source>
        <dbReference type="EMBL" id="RSL77771.1"/>
    </source>
</evidence>
<protein>
    <submittedName>
        <fullName evidence="1">Uncharacterized protein</fullName>
    </submittedName>
</protein>
<comment type="caution">
    <text evidence="1">The sequence shown here is derived from an EMBL/GenBank/DDBJ whole genome shotgun (WGS) entry which is preliminary data.</text>
</comment>
<accession>A0A428RJQ5</accession>
<reference evidence="1 2" key="1">
    <citation type="submission" date="2017-06" db="EMBL/GenBank/DDBJ databases">
        <title>Comparative genomic analysis of Ambrosia Fusariam Clade fungi.</title>
        <authorList>
            <person name="Stajich J.E."/>
            <person name="Carrillo J."/>
            <person name="Kijimoto T."/>
            <person name="Eskalen A."/>
            <person name="O'Donnell K."/>
            <person name="Kasson M."/>
        </authorList>
    </citation>
    <scope>NUCLEOTIDE SEQUENCE [LARGE SCALE GENOMIC DNA]</scope>
    <source>
        <strain evidence="1 2">NRRL62579</strain>
    </source>
</reference>
<feature type="non-terminal residue" evidence="1">
    <location>
        <position position="290"/>
    </location>
</feature>
<dbReference type="EMBL" id="NKCK01000770">
    <property type="protein sequence ID" value="RSL77771.1"/>
    <property type="molecule type" value="Genomic_DNA"/>
</dbReference>
<gene>
    <name evidence="1" type="ORF">CEP52_017691</name>
</gene>
<sequence length="290" mass="32438">MINCRCQSTVGISGSSVSTRHFRANPQTCPVCSCVGSSQRFSGPINPAVGRNHNEETLGGFIEALRRQDAELSPDFLESHETAYDQAFRIFFNSRCHCARRSEVNEPEHTHSLQESVQYLQGSLPPLSTVFGEAGSYDPSSFLRQWKDFLASKPSQPLSFRKSQMHLLPPDEPELLLSRQWDIDSIWFGATGLQAIRPPNDFRLSFLPSLALNLSRDEVIQPHGLELAKTRHIKFGAFNTHSVRFSAFLFFPSAAPDSTSATRNALSLERQKDLYDHIIIPAAYEAVSDP</sequence>
<proteinExistence type="predicted"/>
<keyword evidence="2" id="KW-1185">Reference proteome</keyword>
<dbReference type="Proteomes" id="UP000287144">
    <property type="component" value="Unassembled WGS sequence"/>
</dbReference>
<organism evidence="1 2">
    <name type="scientific">Fusarium oligoseptatum</name>
    <dbReference type="NCBI Taxonomy" id="2604345"/>
    <lineage>
        <taxon>Eukaryota</taxon>
        <taxon>Fungi</taxon>
        <taxon>Dikarya</taxon>
        <taxon>Ascomycota</taxon>
        <taxon>Pezizomycotina</taxon>
        <taxon>Sordariomycetes</taxon>
        <taxon>Hypocreomycetidae</taxon>
        <taxon>Hypocreales</taxon>
        <taxon>Nectriaceae</taxon>
        <taxon>Fusarium</taxon>
        <taxon>Fusarium solani species complex</taxon>
    </lineage>
</organism>
<dbReference type="AlphaFoldDB" id="A0A428RJQ5"/>
<name>A0A428RJQ5_9HYPO</name>
<evidence type="ECO:0000313" key="2">
    <source>
        <dbReference type="Proteomes" id="UP000287144"/>
    </source>
</evidence>